<evidence type="ECO:0000256" key="3">
    <source>
        <dbReference type="ARBA" id="ARBA00022989"/>
    </source>
</evidence>
<dbReference type="PANTHER" id="PTHR12242:SF22">
    <property type="entry name" value="OS02G0130600 PROTEIN"/>
    <property type="match status" value="1"/>
</dbReference>
<reference evidence="6 7" key="1">
    <citation type="submission" date="2019-07" db="EMBL/GenBank/DDBJ databases">
        <title>Genomics analysis of Aphanomyces spp. identifies a new class of oomycete effector associated with host adaptation.</title>
        <authorList>
            <person name="Gaulin E."/>
        </authorList>
    </citation>
    <scope>NUCLEOTIDE SEQUENCE [LARGE SCALE GENOMIC DNA]</scope>
    <source>
        <strain evidence="6 7">ATCC 201684</strain>
    </source>
</reference>
<dbReference type="Proteomes" id="UP000481153">
    <property type="component" value="Unassembled WGS sequence"/>
</dbReference>
<gene>
    <name evidence="6" type="ORF">Ae201684_006774</name>
</gene>
<dbReference type="GO" id="GO:0016020">
    <property type="term" value="C:membrane"/>
    <property type="evidence" value="ECO:0007669"/>
    <property type="project" value="InterPro"/>
</dbReference>
<keyword evidence="2 5" id="KW-0812">Transmembrane</keyword>
<dbReference type="PANTHER" id="PTHR12242">
    <property type="entry name" value="OS02G0130600 PROTEIN-RELATED"/>
    <property type="match status" value="1"/>
</dbReference>
<dbReference type="GO" id="GO:0012505">
    <property type="term" value="C:endomembrane system"/>
    <property type="evidence" value="ECO:0007669"/>
    <property type="project" value="UniProtKB-SubCell"/>
</dbReference>
<feature type="transmembrane region" description="Helical" evidence="5">
    <location>
        <begin position="205"/>
        <end position="230"/>
    </location>
</feature>
<feature type="transmembrane region" description="Helical" evidence="5">
    <location>
        <begin position="6"/>
        <end position="25"/>
    </location>
</feature>
<evidence type="ECO:0000256" key="5">
    <source>
        <dbReference type="SAM" id="Phobius"/>
    </source>
</evidence>
<feature type="transmembrane region" description="Helical" evidence="5">
    <location>
        <begin position="169"/>
        <end position="185"/>
    </location>
</feature>
<dbReference type="AlphaFoldDB" id="A0A6G0XA13"/>
<dbReference type="VEuPathDB" id="FungiDB:AeMF1_015410"/>
<accession>A0A6G0XA13</accession>
<organism evidence="6 7">
    <name type="scientific">Aphanomyces euteiches</name>
    <dbReference type="NCBI Taxonomy" id="100861"/>
    <lineage>
        <taxon>Eukaryota</taxon>
        <taxon>Sar</taxon>
        <taxon>Stramenopiles</taxon>
        <taxon>Oomycota</taxon>
        <taxon>Saprolegniomycetes</taxon>
        <taxon>Saprolegniales</taxon>
        <taxon>Verrucalvaceae</taxon>
        <taxon>Aphanomyces</taxon>
    </lineage>
</organism>
<keyword evidence="7" id="KW-1185">Reference proteome</keyword>
<keyword evidence="3 5" id="KW-1133">Transmembrane helix</keyword>
<dbReference type="EMBL" id="VJMJ01000085">
    <property type="protein sequence ID" value="KAF0736962.1"/>
    <property type="molecule type" value="Genomic_DNA"/>
</dbReference>
<dbReference type="InterPro" id="IPR006838">
    <property type="entry name" value="ADTRP_AIG1"/>
</dbReference>
<evidence type="ECO:0000256" key="2">
    <source>
        <dbReference type="ARBA" id="ARBA00022692"/>
    </source>
</evidence>
<dbReference type="Pfam" id="PF04750">
    <property type="entry name" value="Far-17a_AIG1"/>
    <property type="match status" value="1"/>
</dbReference>
<keyword evidence="4 5" id="KW-0472">Membrane</keyword>
<protein>
    <submittedName>
        <fullName evidence="6">Uncharacterized protein</fullName>
    </submittedName>
</protein>
<feature type="transmembrane region" description="Helical" evidence="5">
    <location>
        <begin position="71"/>
        <end position="91"/>
    </location>
</feature>
<evidence type="ECO:0000313" key="7">
    <source>
        <dbReference type="Proteomes" id="UP000481153"/>
    </source>
</evidence>
<evidence type="ECO:0000256" key="4">
    <source>
        <dbReference type="ARBA" id="ARBA00023136"/>
    </source>
</evidence>
<evidence type="ECO:0000313" key="6">
    <source>
        <dbReference type="EMBL" id="KAF0736962.1"/>
    </source>
</evidence>
<evidence type="ECO:0000256" key="1">
    <source>
        <dbReference type="ARBA" id="ARBA00004127"/>
    </source>
</evidence>
<feature type="transmembrane region" description="Helical" evidence="5">
    <location>
        <begin position="103"/>
        <end position="126"/>
    </location>
</feature>
<name>A0A6G0XA13_9STRA</name>
<feature type="transmembrane region" description="Helical" evidence="5">
    <location>
        <begin position="46"/>
        <end position="65"/>
    </location>
</feature>
<proteinExistence type="predicted"/>
<comment type="subcellular location">
    <subcellularLocation>
        <location evidence="1">Endomembrane system</location>
        <topology evidence="1">Multi-pass membrane protein</topology>
    </subcellularLocation>
</comment>
<sequence length="254" mass="28616">MWEAYVVAVEEGVALGVSVLCLVVYPPHAHPTYACKYSTPSPWHRLFYVACAIFSIVVQVADVVKTHGHCFAFFTTWNFILQIGFWTWSIVDHRASSRLRLVLFDVLWPSSILVAGVVWGILYPAVVIAHEEAKLLNWISYCQHGINTVLLCIEWILSDARHMSWRASAFLVLFATVYVIFAWILHESTPQGFWPYPFLAIDRPLSPLVYLCLLVLQLVAFSVTLFGASLRSRAASQPAKDDSESSVRLLDEAA</sequence>
<comment type="caution">
    <text evidence="6">The sequence shown here is derived from an EMBL/GenBank/DDBJ whole genome shotgun (WGS) entry which is preliminary data.</text>
</comment>